<feature type="region of interest" description="Disordered" evidence="1">
    <location>
        <begin position="455"/>
        <end position="475"/>
    </location>
</feature>
<dbReference type="Proteomes" id="UP000812287">
    <property type="component" value="Unassembled WGS sequence"/>
</dbReference>
<evidence type="ECO:0000256" key="1">
    <source>
        <dbReference type="SAM" id="MobiDB-lite"/>
    </source>
</evidence>
<evidence type="ECO:0000313" key="3">
    <source>
        <dbReference type="Proteomes" id="UP000812287"/>
    </source>
</evidence>
<sequence>MKWTYDNEQVSITLLTCCLANQQSSQQVLVCFTSTEFSDIDFHFYMSPSSSVLQELSDLTPPSPILSPTSGQLPTSWTSGDIPIILFQNGSSSTVDFSLPDVPDEVQPAIYVGLETALTTARSALNDNDTCSVSDKSFISFRTALTAVDSGLSLCSVTDAQYIKVNNGAGSVVLNSHPSHLTFGPRSSFYAQFPASTSVALSTSSCSSSLYSYTSLKPWQKNDARSLRAYPSKESLTSYTSLSRTPSTIYEVLRGPELPESLLWLKDINIDLLIDQEGFRAVHPSFRFVGYSPHTRSLDPQGGVIDGDVAEFMPAKRQVLNLHYALFDGLPILRQVTVNGEEDCDCISRQVTLSLKCNDVYTVRGSETASLYTYHYGNGSRTHKLRWKFDSLVDYRRHNEGSGRVLDGEKTLTPLTFSCSPLLLDPSQGKKIRLMHIVRKSVVAKLVAEKVEPTPSRRVSAPSSPTILSSPSADGHGYRLPPRAWNLRGSLLRMPRPSRHVASNVDVDGQILGNEENLMGRIQRRHRASSADERKRRHADGYTQFGVPLERDNFPTSLVNYQRYNMVTSRLGISLSLRIRLE</sequence>
<feature type="compositionally biased region" description="Polar residues" evidence="1">
    <location>
        <begin position="461"/>
        <end position="472"/>
    </location>
</feature>
<dbReference type="AlphaFoldDB" id="A0A9P8AXY2"/>
<dbReference type="OrthoDB" id="3269398at2759"/>
<protein>
    <submittedName>
        <fullName evidence="2">Uncharacterized protein</fullName>
    </submittedName>
</protein>
<keyword evidence="3" id="KW-1185">Reference proteome</keyword>
<proteinExistence type="predicted"/>
<gene>
    <name evidence="2" type="ORF">BT62DRAFT_1000030</name>
</gene>
<dbReference type="EMBL" id="MU250524">
    <property type="protein sequence ID" value="KAG7452284.1"/>
    <property type="molecule type" value="Genomic_DNA"/>
</dbReference>
<name>A0A9P8AXY2_9AGAR</name>
<dbReference type="GeneID" id="66098891"/>
<comment type="caution">
    <text evidence="2">The sequence shown here is derived from an EMBL/GenBank/DDBJ whole genome shotgun (WGS) entry which is preliminary data.</text>
</comment>
<accession>A0A9P8AXY2</accession>
<organism evidence="2 3">
    <name type="scientific">Guyanagaster necrorhizus</name>
    <dbReference type="NCBI Taxonomy" id="856835"/>
    <lineage>
        <taxon>Eukaryota</taxon>
        <taxon>Fungi</taxon>
        <taxon>Dikarya</taxon>
        <taxon>Basidiomycota</taxon>
        <taxon>Agaricomycotina</taxon>
        <taxon>Agaricomycetes</taxon>
        <taxon>Agaricomycetidae</taxon>
        <taxon>Agaricales</taxon>
        <taxon>Marasmiineae</taxon>
        <taxon>Physalacriaceae</taxon>
        <taxon>Guyanagaster</taxon>
    </lineage>
</organism>
<evidence type="ECO:0000313" key="2">
    <source>
        <dbReference type="EMBL" id="KAG7452284.1"/>
    </source>
</evidence>
<reference evidence="2" key="1">
    <citation type="submission" date="2020-11" db="EMBL/GenBank/DDBJ databases">
        <title>Adaptations for nitrogen fixation in a non-lichenized fungal sporocarp promotes dispersal by wood-feeding termites.</title>
        <authorList>
            <consortium name="DOE Joint Genome Institute"/>
            <person name="Koch R.A."/>
            <person name="Yoon G."/>
            <person name="Arayal U."/>
            <person name="Lail K."/>
            <person name="Amirebrahimi M."/>
            <person name="Labutti K."/>
            <person name="Lipzen A."/>
            <person name="Riley R."/>
            <person name="Barry K."/>
            <person name="Henrissat B."/>
            <person name="Grigoriev I.V."/>
            <person name="Herr J.R."/>
            <person name="Aime M.C."/>
        </authorList>
    </citation>
    <scope>NUCLEOTIDE SEQUENCE</scope>
    <source>
        <strain evidence="2">MCA 3950</strain>
    </source>
</reference>
<dbReference type="RefSeq" id="XP_043045784.1">
    <property type="nucleotide sequence ID" value="XM_043176604.1"/>
</dbReference>